<dbReference type="STRING" id="1590841.A0A2R6QZS7"/>
<dbReference type="FunFam" id="1.20.58.80:FF:000003">
    <property type="entry name" value="Katanin p60 ATPase-containing subunit A1"/>
    <property type="match status" value="1"/>
</dbReference>
<dbReference type="InParanoid" id="A0A2R6QZS7"/>
<dbReference type="Pfam" id="PF21126">
    <property type="entry name" value="KATNA1_MIT"/>
    <property type="match status" value="1"/>
</dbReference>
<evidence type="ECO:0000256" key="3">
    <source>
        <dbReference type="ARBA" id="ARBA00022701"/>
    </source>
</evidence>
<comment type="subcellular location">
    <subcellularLocation>
        <location evidence="1">Cytoplasm</location>
        <location evidence="1">Cytoskeleton</location>
    </subcellularLocation>
</comment>
<dbReference type="OMA" id="PICKARR"/>
<organism evidence="10 11">
    <name type="scientific">Actinidia chinensis var. chinensis</name>
    <name type="common">Chinese soft-hair kiwi</name>
    <dbReference type="NCBI Taxonomy" id="1590841"/>
    <lineage>
        <taxon>Eukaryota</taxon>
        <taxon>Viridiplantae</taxon>
        <taxon>Streptophyta</taxon>
        <taxon>Embryophyta</taxon>
        <taxon>Tracheophyta</taxon>
        <taxon>Spermatophyta</taxon>
        <taxon>Magnoliopsida</taxon>
        <taxon>eudicotyledons</taxon>
        <taxon>Gunneridae</taxon>
        <taxon>Pentapetalae</taxon>
        <taxon>asterids</taxon>
        <taxon>Ericales</taxon>
        <taxon>Actinidiaceae</taxon>
        <taxon>Actinidia</taxon>
    </lineage>
</organism>
<evidence type="ECO:0000256" key="1">
    <source>
        <dbReference type="ARBA" id="ARBA00004245"/>
    </source>
</evidence>
<keyword evidence="4" id="KW-0547">Nucleotide-binding</keyword>
<reference evidence="11" key="2">
    <citation type="journal article" date="2018" name="BMC Genomics">
        <title>A manually annotated Actinidia chinensis var. chinensis (kiwifruit) genome highlights the challenges associated with draft genomes and gene prediction in plants.</title>
        <authorList>
            <person name="Pilkington S.M."/>
            <person name="Crowhurst R."/>
            <person name="Hilario E."/>
            <person name="Nardozza S."/>
            <person name="Fraser L."/>
            <person name="Peng Y."/>
            <person name="Gunaseelan K."/>
            <person name="Simpson R."/>
            <person name="Tahir J."/>
            <person name="Deroles S.C."/>
            <person name="Templeton K."/>
            <person name="Luo Z."/>
            <person name="Davy M."/>
            <person name="Cheng C."/>
            <person name="McNeilage M."/>
            <person name="Scaglione D."/>
            <person name="Liu Y."/>
            <person name="Zhang Q."/>
            <person name="Datson P."/>
            <person name="De Silva N."/>
            <person name="Gardiner S.E."/>
            <person name="Bassett H."/>
            <person name="Chagne D."/>
            <person name="McCallum J."/>
            <person name="Dzierzon H."/>
            <person name="Deng C."/>
            <person name="Wang Y.Y."/>
            <person name="Barron L."/>
            <person name="Manako K."/>
            <person name="Bowen J."/>
            <person name="Foster T.M."/>
            <person name="Erridge Z.A."/>
            <person name="Tiffin H."/>
            <person name="Waite C.N."/>
            <person name="Davies K.M."/>
            <person name="Grierson E.P."/>
            <person name="Laing W.A."/>
            <person name="Kirk R."/>
            <person name="Chen X."/>
            <person name="Wood M."/>
            <person name="Montefiori M."/>
            <person name="Brummell D.A."/>
            <person name="Schwinn K.E."/>
            <person name="Catanach A."/>
            <person name="Fullerton C."/>
            <person name="Li D."/>
            <person name="Meiyalaghan S."/>
            <person name="Nieuwenhuizen N."/>
            <person name="Read N."/>
            <person name="Prakash R."/>
            <person name="Hunter D."/>
            <person name="Zhang H."/>
            <person name="McKenzie M."/>
            <person name="Knabel M."/>
            <person name="Harris A."/>
            <person name="Allan A.C."/>
            <person name="Gleave A."/>
            <person name="Chen A."/>
            <person name="Janssen B.J."/>
            <person name="Plunkett B."/>
            <person name="Ampomah-Dwamena C."/>
            <person name="Voogd C."/>
            <person name="Leif D."/>
            <person name="Lafferty D."/>
            <person name="Souleyre E.J.F."/>
            <person name="Varkonyi-Gasic E."/>
            <person name="Gambi F."/>
            <person name="Hanley J."/>
            <person name="Yao J.L."/>
            <person name="Cheung J."/>
            <person name="David K.M."/>
            <person name="Warren B."/>
            <person name="Marsh K."/>
            <person name="Snowden K.C."/>
            <person name="Lin-Wang K."/>
            <person name="Brian L."/>
            <person name="Martinez-Sanchez M."/>
            <person name="Wang M."/>
            <person name="Ileperuma N."/>
            <person name="Macnee N."/>
            <person name="Campin R."/>
            <person name="McAtee P."/>
            <person name="Drummond R.S.M."/>
            <person name="Espley R.V."/>
            <person name="Ireland H.S."/>
            <person name="Wu R."/>
            <person name="Atkinson R.G."/>
            <person name="Karunairetnam S."/>
            <person name="Bulley S."/>
            <person name="Chunkath S."/>
            <person name="Hanley Z."/>
            <person name="Storey R."/>
            <person name="Thrimawithana A.H."/>
            <person name="Thomson S."/>
            <person name="David C."/>
            <person name="Testolin R."/>
            <person name="Huang H."/>
            <person name="Hellens R.P."/>
            <person name="Schaffer R.J."/>
        </authorList>
    </citation>
    <scope>NUCLEOTIDE SEQUENCE [LARGE SCALE GENOMIC DNA]</scope>
    <source>
        <strain evidence="11">cv. Red5</strain>
    </source>
</reference>
<dbReference type="Gramene" id="PSS17896">
    <property type="protein sequence ID" value="PSS17896"/>
    <property type="gene ID" value="CEY00_Acc12587"/>
</dbReference>
<dbReference type="CDD" id="cd21748">
    <property type="entry name" value="Kp60-NTD"/>
    <property type="match status" value="1"/>
</dbReference>
<name>A0A2R6QZS7_ACTCC</name>
<proteinExistence type="predicted"/>
<keyword evidence="6" id="KW-0206">Cytoskeleton</keyword>
<feature type="compositionally biased region" description="Basic and acidic residues" evidence="8">
    <location>
        <begin position="222"/>
        <end position="232"/>
    </location>
</feature>
<evidence type="ECO:0000313" key="11">
    <source>
        <dbReference type="Proteomes" id="UP000241394"/>
    </source>
</evidence>
<dbReference type="EMBL" id="NKQK01000011">
    <property type="protein sequence ID" value="PSS17896.1"/>
    <property type="molecule type" value="Genomic_DNA"/>
</dbReference>
<dbReference type="GO" id="GO:0000226">
    <property type="term" value="P:microtubule cytoskeleton organization"/>
    <property type="evidence" value="ECO:0007669"/>
    <property type="project" value="UniProtKB-ARBA"/>
</dbReference>
<reference evidence="10 11" key="1">
    <citation type="submission" date="2017-07" db="EMBL/GenBank/DDBJ databases">
        <title>An improved, manually edited Actinidia chinensis var. chinensis (kiwifruit) genome highlights the challenges associated with draft genomes and gene prediction in plants.</title>
        <authorList>
            <person name="Pilkington S."/>
            <person name="Crowhurst R."/>
            <person name="Hilario E."/>
            <person name="Nardozza S."/>
            <person name="Fraser L."/>
            <person name="Peng Y."/>
            <person name="Gunaseelan K."/>
            <person name="Simpson R."/>
            <person name="Tahir J."/>
            <person name="Deroles S."/>
            <person name="Templeton K."/>
            <person name="Luo Z."/>
            <person name="Davy M."/>
            <person name="Cheng C."/>
            <person name="Mcneilage M."/>
            <person name="Scaglione D."/>
            <person name="Liu Y."/>
            <person name="Zhang Q."/>
            <person name="Datson P."/>
            <person name="De Silva N."/>
            <person name="Gardiner S."/>
            <person name="Bassett H."/>
            <person name="Chagne D."/>
            <person name="Mccallum J."/>
            <person name="Dzierzon H."/>
            <person name="Deng C."/>
            <person name="Wang Y.-Y."/>
            <person name="Barron N."/>
            <person name="Manako K."/>
            <person name="Bowen J."/>
            <person name="Foster T."/>
            <person name="Erridge Z."/>
            <person name="Tiffin H."/>
            <person name="Waite C."/>
            <person name="Davies K."/>
            <person name="Grierson E."/>
            <person name="Laing W."/>
            <person name="Kirk R."/>
            <person name="Chen X."/>
            <person name="Wood M."/>
            <person name="Montefiori M."/>
            <person name="Brummell D."/>
            <person name="Schwinn K."/>
            <person name="Catanach A."/>
            <person name="Fullerton C."/>
            <person name="Li D."/>
            <person name="Meiyalaghan S."/>
            <person name="Nieuwenhuizen N."/>
            <person name="Read N."/>
            <person name="Prakash R."/>
            <person name="Hunter D."/>
            <person name="Zhang H."/>
            <person name="Mckenzie M."/>
            <person name="Knabel M."/>
            <person name="Harris A."/>
            <person name="Allan A."/>
            <person name="Chen A."/>
            <person name="Janssen B."/>
            <person name="Plunkett B."/>
            <person name="Dwamena C."/>
            <person name="Voogd C."/>
            <person name="Leif D."/>
            <person name="Lafferty D."/>
            <person name="Souleyre E."/>
            <person name="Varkonyi-Gasic E."/>
            <person name="Gambi F."/>
            <person name="Hanley J."/>
            <person name="Yao J.-L."/>
            <person name="Cheung J."/>
            <person name="David K."/>
            <person name="Warren B."/>
            <person name="Marsh K."/>
            <person name="Snowden K."/>
            <person name="Lin-Wang K."/>
            <person name="Brian L."/>
            <person name="Martinez-Sanchez M."/>
            <person name="Wang M."/>
            <person name="Ileperuma N."/>
            <person name="Macnee N."/>
            <person name="Campin R."/>
            <person name="Mcatee P."/>
            <person name="Drummond R."/>
            <person name="Espley R."/>
            <person name="Ireland H."/>
            <person name="Wu R."/>
            <person name="Atkinson R."/>
            <person name="Karunairetnam S."/>
            <person name="Bulley S."/>
            <person name="Chunkath S."/>
            <person name="Hanley Z."/>
            <person name="Storey R."/>
            <person name="Thrimawithana A."/>
            <person name="Thomson S."/>
            <person name="David C."/>
            <person name="Testolin R."/>
        </authorList>
    </citation>
    <scope>NUCLEOTIDE SEQUENCE [LARGE SCALE GENOMIC DNA]</scope>
    <source>
        <strain evidence="11">cv. Red5</strain>
        <tissue evidence="10">Young leaf</tissue>
    </source>
</reference>
<dbReference type="GO" id="GO:0016853">
    <property type="term" value="F:isomerase activity"/>
    <property type="evidence" value="ECO:0007669"/>
    <property type="project" value="UniProtKB-KW"/>
</dbReference>
<evidence type="ECO:0000256" key="8">
    <source>
        <dbReference type="SAM" id="MobiDB-lite"/>
    </source>
</evidence>
<feature type="compositionally biased region" description="Low complexity" evidence="8">
    <location>
        <begin position="153"/>
        <end position="167"/>
    </location>
</feature>
<sequence length="232" mass="25119">MAGTSLAALQDHLKLARDYALEGVYDTSIIFFDGAIAQITKHLNTLDDPLNRAKWMNAKKALIEEIEVLKQLDAERRDFKEIPVGRRPTSPPISSKSSFFFQPLDEYPTSSGGRMDDLDVWRPPSRDNASRKPTRAGQMGTRKLPKDGTWAHGSTRAGTTGRGAKAGNSVRSNTGVLASTAGKKGTGLGKSGKADLVNGDTGNGKSKREQYEGPDADLAAMLERDVLDSTRE</sequence>
<evidence type="ECO:0000256" key="7">
    <source>
        <dbReference type="ARBA" id="ARBA00023235"/>
    </source>
</evidence>
<feature type="compositionally biased region" description="Low complexity" evidence="8">
    <location>
        <begin position="92"/>
        <end position="101"/>
    </location>
</feature>
<evidence type="ECO:0000256" key="6">
    <source>
        <dbReference type="ARBA" id="ARBA00023212"/>
    </source>
</evidence>
<dbReference type="InterPro" id="IPR048611">
    <property type="entry name" value="KATNA1_MIT"/>
</dbReference>
<dbReference type="Gene3D" id="1.20.58.80">
    <property type="entry name" value="Phosphotransferase system, lactose/cellobiose-type IIA subunit"/>
    <property type="match status" value="1"/>
</dbReference>
<evidence type="ECO:0000313" key="10">
    <source>
        <dbReference type="EMBL" id="PSS17896.1"/>
    </source>
</evidence>
<dbReference type="OrthoDB" id="191529at2759"/>
<keyword evidence="3" id="KW-0493">Microtubule</keyword>
<keyword evidence="5" id="KW-0067">ATP-binding</keyword>
<feature type="domain" description="Katanin p60 ATPase-containing subunit A1 MIT" evidence="9">
    <location>
        <begin position="11"/>
        <end position="71"/>
    </location>
</feature>
<evidence type="ECO:0000259" key="9">
    <source>
        <dbReference type="Pfam" id="PF21126"/>
    </source>
</evidence>
<dbReference type="GO" id="GO:0005524">
    <property type="term" value="F:ATP binding"/>
    <property type="evidence" value="ECO:0007669"/>
    <property type="project" value="UniProtKB-KW"/>
</dbReference>
<dbReference type="Proteomes" id="UP000241394">
    <property type="component" value="Chromosome LG11"/>
</dbReference>
<gene>
    <name evidence="10" type="ORF">CEY00_Acc12587</name>
</gene>
<keyword evidence="2" id="KW-0963">Cytoplasm</keyword>
<dbReference type="GO" id="GO:0005874">
    <property type="term" value="C:microtubule"/>
    <property type="evidence" value="ECO:0007669"/>
    <property type="project" value="UniProtKB-KW"/>
</dbReference>
<dbReference type="AlphaFoldDB" id="A0A2R6QZS7"/>
<keyword evidence="7" id="KW-0413">Isomerase</keyword>
<evidence type="ECO:0000256" key="2">
    <source>
        <dbReference type="ARBA" id="ARBA00022490"/>
    </source>
</evidence>
<feature type="region of interest" description="Disordered" evidence="8">
    <location>
        <begin position="82"/>
        <end position="232"/>
    </location>
</feature>
<protein>
    <submittedName>
        <fullName evidence="10">Katanin p60 ATPase-containing subunit like</fullName>
    </submittedName>
</protein>
<keyword evidence="11" id="KW-1185">Reference proteome</keyword>
<evidence type="ECO:0000256" key="5">
    <source>
        <dbReference type="ARBA" id="ARBA00022840"/>
    </source>
</evidence>
<accession>A0A2R6QZS7</accession>
<feature type="compositionally biased region" description="Basic and acidic residues" evidence="8">
    <location>
        <begin position="114"/>
        <end position="130"/>
    </location>
</feature>
<evidence type="ECO:0000256" key="4">
    <source>
        <dbReference type="ARBA" id="ARBA00022741"/>
    </source>
</evidence>
<comment type="caution">
    <text evidence="10">The sequence shown here is derived from an EMBL/GenBank/DDBJ whole genome shotgun (WGS) entry which is preliminary data.</text>
</comment>